<dbReference type="InterPro" id="IPR002481">
    <property type="entry name" value="FUR"/>
</dbReference>
<organism evidence="7 8">
    <name type="scientific">[Lactobacillus] rogosae</name>
    <dbReference type="NCBI Taxonomy" id="706562"/>
    <lineage>
        <taxon>Bacteria</taxon>
        <taxon>Bacillati</taxon>
        <taxon>Bacillota</taxon>
        <taxon>Clostridia</taxon>
        <taxon>Lachnospirales</taxon>
        <taxon>Lachnospiraceae</taxon>
        <taxon>Lachnospira</taxon>
    </lineage>
</organism>
<dbReference type="SUPFAM" id="SSF46785">
    <property type="entry name" value="Winged helix' DNA-binding domain"/>
    <property type="match status" value="1"/>
</dbReference>
<dbReference type="EMBL" id="JBBMER010000003">
    <property type="protein sequence ID" value="MEQ2379385.1"/>
    <property type="molecule type" value="Genomic_DNA"/>
</dbReference>
<name>A0ABV1BV69_9FIRM</name>
<dbReference type="RefSeq" id="WP_349153444.1">
    <property type="nucleotide sequence ID" value="NZ_JBBMER010000003.1"/>
</dbReference>
<evidence type="ECO:0000256" key="2">
    <source>
        <dbReference type="ARBA" id="ARBA00022491"/>
    </source>
</evidence>
<proteinExistence type="inferred from homology"/>
<evidence type="ECO:0000256" key="5">
    <source>
        <dbReference type="ARBA" id="ARBA00023125"/>
    </source>
</evidence>
<keyword evidence="4" id="KW-0805">Transcription regulation</keyword>
<dbReference type="PANTHER" id="PTHR33202:SF7">
    <property type="entry name" value="FERRIC UPTAKE REGULATION PROTEIN"/>
    <property type="match status" value="1"/>
</dbReference>
<dbReference type="Gene3D" id="3.30.1490.190">
    <property type="match status" value="1"/>
</dbReference>
<sequence>MPKTYHTKATQEIEQYLSLQKDKSFCVADVYHYLESNNVDVNQSTVYRTLDRMTDNGVLVRFKTASSGNYYYRISDEHNNCDAHLHMQCRKCGKFMHLDCAFMDEIRKNLMKQYGFTLECNGSTLSGLCRNCKEEQG</sequence>
<keyword evidence="2" id="KW-0678">Repressor</keyword>
<comment type="caution">
    <text evidence="7">The sequence shown here is derived from an EMBL/GenBank/DDBJ whole genome shotgun (WGS) entry which is preliminary data.</text>
</comment>
<dbReference type="InterPro" id="IPR036388">
    <property type="entry name" value="WH-like_DNA-bd_sf"/>
</dbReference>
<evidence type="ECO:0000313" key="8">
    <source>
        <dbReference type="Proteomes" id="UP001442364"/>
    </source>
</evidence>
<protein>
    <submittedName>
        <fullName evidence="7">Transcriptional repressor</fullName>
    </submittedName>
</protein>
<evidence type="ECO:0000256" key="3">
    <source>
        <dbReference type="ARBA" id="ARBA00022833"/>
    </source>
</evidence>
<keyword evidence="8" id="KW-1185">Reference proteome</keyword>
<evidence type="ECO:0000256" key="1">
    <source>
        <dbReference type="ARBA" id="ARBA00007957"/>
    </source>
</evidence>
<evidence type="ECO:0000256" key="6">
    <source>
        <dbReference type="ARBA" id="ARBA00023163"/>
    </source>
</evidence>
<keyword evidence="6" id="KW-0804">Transcription</keyword>
<dbReference type="InterPro" id="IPR036390">
    <property type="entry name" value="WH_DNA-bd_sf"/>
</dbReference>
<dbReference type="Proteomes" id="UP001442364">
    <property type="component" value="Unassembled WGS sequence"/>
</dbReference>
<gene>
    <name evidence="7" type="ORF">WMO14_05765</name>
</gene>
<dbReference type="Pfam" id="PF01475">
    <property type="entry name" value="FUR"/>
    <property type="match status" value="1"/>
</dbReference>
<evidence type="ECO:0000256" key="4">
    <source>
        <dbReference type="ARBA" id="ARBA00023015"/>
    </source>
</evidence>
<keyword evidence="3" id="KW-0862">Zinc</keyword>
<keyword evidence="5" id="KW-0238">DNA-binding</keyword>
<comment type="similarity">
    <text evidence="1">Belongs to the Fur family.</text>
</comment>
<dbReference type="PANTHER" id="PTHR33202">
    <property type="entry name" value="ZINC UPTAKE REGULATION PROTEIN"/>
    <property type="match status" value="1"/>
</dbReference>
<evidence type="ECO:0000313" key="7">
    <source>
        <dbReference type="EMBL" id="MEQ2379385.1"/>
    </source>
</evidence>
<accession>A0ABV1BV69</accession>
<dbReference type="Gene3D" id="1.10.10.10">
    <property type="entry name" value="Winged helix-like DNA-binding domain superfamily/Winged helix DNA-binding domain"/>
    <property type="match status" value="1"/>
</dbReference>
<reference evidence="7 8" key="1">
    <citation type="submission" date="2024-03" db="EMBL/GenBank/DDBJ databases">
        <title>Human intestinal bacterial collection.</title>
        <authorList>
            <person name="Pauvert C."/>
            <person name="Hitch T.C.A."/>
            <person name="Clavel T."/>
        </authorList>
    </citation>
    <scope>NUCLEOTIDE SEQUENCE [LARGE SCALE GENOMIC DNA]</scope>
    <source>
        <strain evidence="7 8">CLA-AA-H255</strain>
    </source>
</reference>
<dbReference type="InterPro" id="IPR043135">
    <property type="entry name" value="Fur_C"/>
</dbReference>